<gene>
    <name evidence="2" type="ORF">PRZ48_007554</name>
</gene>
<organism evidence="2 3">
    <name type="scientific">Zasmidium cellare</name>
    <name type="common">Wine cellar mold</name>
    <name type="synonym">Racodium cellare</name>
    <dbReference type="NCBI Taxonomy" id="395010"/>
    <lineage>
        <taxon>Eukaryota</taxon>
        <taxon>Fungi</taxon>
        <taxon>Dikarya</taxon>
        <taxon>Ascomycota</taxon>
        <taxon>Pezizomycotina</taxon>
        <taxon>Dothideomycetes</taxon>
        <taxon>Dothideomycetidae</taxon>
        <taxon>Mycosphaerellales</taxon>
        <taxon>Mycosphaerellaceae</taxon>
        <taxon>Zasmidium</taxon>
    </lineage>
</organism>
<keyword evidence="1" id="KW-0732">Signal</keyword>
<sequence>MGFTIARLGAIALLALTASAVPAAPTCKTTQQQANFDELPNNSVLPGPEIPVGYQGLYWQSFIVANTDDVGIPLASLQPKSPIK</sequence>
<comment type="caution">
    <text evidence="2">The sequence shown here is derived from an EMBL/GenBank/DDBJ whole genome shotgun (WGS) entry which is preliminary data.</text>
</comment>
<evidence type="ECO:0000313" key="3">
    <source>
        <dbReference type="Proteomes" id="UP001305779"/>
    </source>
</evidence>
<dbReference type="EMBL" id="JAXOVC010000005">
    <property type="protein sequence ID" value="KAK4501745.1"/>
    <property type="molecule type" value="Genomic_DNA"/>
</dbReference>
<proteinExistence type="predicted"/>
<reference evidence="2 3" key="1">
    <citation type="journal article" date="2023" name="G3 (Bethesda)">
        <title>A chromosome-level genome assembly of Zasmidium syzygii isolated from banana leaves.</title>
        <authorList>
            <person name="van Westerhoven A.C."/>
            <person name="Mehrabi R."/>
            <person name="Talebi R."/>
            <person name="Steentjes M.B.F."/>
            <person name="Corcolon B."/>
            <person name="Chong P.A."/>
            <person name="Kema G.H.J."/>
            <person name="Seidl M.F."/>
        </authorList>
    </citation>
    <scope>NUCLEOTIDE SEQUENCE [LARGE SCALE GENOMIC DNA]</scope>
    <source>
        <strain evidence="2 3">P124</strain>
    </source>
</reference>
<feature type="chain" id="PRO_5046538774" evidence="1">
    <location>
        <begin position="24"/>
        <end position="84"/>
    </location>
</feature>
<protein>
    <submittedName>
        <fullName evidence="2">Uncharacterized protein</fullName>
    </submittedName>
</protein>
<accession>A0ABR0EKG1</accession>
<feature type="signal peptide" evidence="1">
    <location>
        <begin position="1"/>
        <end position="23"/>
    </location>
</feature>
<evidence type="ECO:0000256" key="1">
    <source>
        <dbReference type="SAM" id="SignalP"/>
    </source>
</evidence>
<evidence type="ECO:0000313" key="2">
    <source>
        <dbReference type="EMBL" id="KAK4501745.1"/>
    </source>
</evidence>
<dbReference type="Proteomes" id="UP001305779">
    <property type="component" value="Unassembled WGS sequence"/>
</dbReference>
<keyword evidence="3" id="KW-1185">Reference proteome</keyword>
<name>A0ABR0EKG1_ZASCE</name>